<dbReference type="InterPro" id="IPR050463">
    <property type="entry name" value="Gfo/Idh/MocA_oxidrdct_glycsds"/>
</dbReference>
<evidence type="ECO:0000259" key="2">
    <source>
        <dbReference type="Pfam" id="PF01408"/>
    </source>
</evidence>
<evidence type="ECO:0008006" key="5">
    <source>
        <dbReference type="Google" id="ProtNLM"/>
    </source>
</evidence>
<accession>A0A382HLT1</accession>
<feature type="non-terminal residue" evidence="4">
    <location>
        <position position="375"/>
    </location>
</feature>
<dbReference type="GO" id="GO:0016491">
    <property type="term" value="F:oxidoreductase activity"/>
    <property type="evidence" value="ECO:0007669"/>
    <property type="project" value="UniProtKB-KW"/>
</dbReference>
<dbReference type="PANTHER" id="PTHR43818:SF11">
    <property type="entry name" value="BCDNA.GH03377"/>
    <property type="match status" value="1"/>
</dbReference>
<dbReference type="Pfam" id="PF01408">
    <property type="entry name" value="GFO_IDH_MocA"/>
    <property type="match status" value="1"/>
</dbReference>
<dbReference type="Gene3D" id="3.30.360.10">
    <property type="entry name" value="Dihydrodipicolinate Reductase, domain 2"/>
    <property type="match status" value="1"/>
</dbReference>
<dbReference type="PANTHER" id="PTHR43818">
    <property type="entry name" value="BCDNA.GH03377"/>
    <property type="match status" value="1"/>
</dbReference>
<dbReference type="SUPFAM" id="SSF51735">
    <property type="entry name" value="NAD(P)-binding Rossmann-fold domains"/>
    <property type="match status" value="1"/>
</dbReference>
<reference evidence="4" key="1">
    <citation type="submission" date="2018-05" db="EMBL/GenBank/DDBJ databases">
        <authorList>
            <person name="Lanie J.A."/>
            <person name="Ng W.-L."/>
            <person name="Kazmierczak K.M."/>
            <person name="Andrzejewski T.M."/>
            <person name="Davidsen T.M."/>
            <person name="Wayne K.J."/>
            <person name="Tettelin H."/>
            <person name="Glass J.I."/>
            <person name="Rusch D."/>
            <person name="Podicherti R."/>
            <person name="Tsui H.-C.T."/>
            <person name="Winkler M.E."/>
        </authorList>
    </citation>
    <scope>NUCLEOTIDE SEQUENCE</scope>
</reference>
<name>A0A382HLT1_9ZZZZ</name>
<dbReference type="SUPFAM" id="SSF55347">
    <property type="entry name" value="Glyceraldehyde-3-phosphate dehydrogenase-like, C-terminal domain"/>
    <property type="match status" value="1"/>
</dbReference>
<evidence type="ECO:0000313" key="4">
    <source>
        <dbReference type="EMBL" id="SVB87623.1"/>
    </source>
</evidence>
<dbReference type="AlphaFoldDB" id="A0A382HLT1"/>
<protein>
    <recommendedName>
        <fullName evidence="5">Gfo/Idh/MocA-like oxidoreductase N-terminal domain-containing protein</fullName>
    </recommendedName>
</protein>
<dbReference type="InterPro" id="IPR055170">
    <property type="entry name" value="GFO_IDH_MocA-like_dom"/>
</dbReference>
<feature type="domain" description="Gfo/Idh/MocA-like oxidoreductase N-terminal" evidence="2">
    <location>
        <begin position="96"/>
        <end position="199"/>
    </location>
</feature>
<feature type="non-terminal residue" evidence="4">
    <location>
        <position position="1"/>
    </location>
</feature>
<dbReference type="EMBL" id="UINC01061736">
    <property type="protein sequence ID" value="SVB87623.1"/>
    <property type="molecule type" value="Genomic_DNA"/>
</dbReference>
<dbReference type="InterPro" id="IPR000683">
    <property type="entry name" value="Gfo/Idh/MocA-like_OxRdtase_N"/>
</dbReference>
<dbReference type="GO" id="GO:0000166">
    <property type="term" value="F:nucleotide binding"/>
    <property type="evidence" value="ECO:0007669"/>
    <property type="project" value="InterPro"/>
</dbReference>
<dbReference type="InterPro" id="IPR036291">
    <property type="entry name" value="NAD(P)-bd_dom_sf"/>
</dbReference>
<dbReference type="Gene3D" id="3.40.50.720">
    <property type="entry name" value="NAD(P)-binding Rossmann-like Domain"/>
    <property type="match status" value="1"/>
</dbReference>
<evidence type="ECO:0000256" key="1">
    <source>
        <dbReference type="ARBA" id="ARBA00023002"/>
    </source>
</evidence>
<proteinExistence type="predicted"/>
<sequence>VLGLDKVYFVGVSELQLETLFMCLVGLIPSGFCMDMFMGDNFPNSLLRPLEVYRTDWTIGSLPSIFAAFWHPLIEEWNLKNIALLSAAHIHTSGFLEEISRRDDCQLLALWDDMPDRGKRYADEHGGEFSADLAAVIGRDEVDGFIICAENTRHLPLLEAAIPTGKPVFCEKPFTTSAADAKRAMELVREHGTIVHMGYFQPFTDVMQGIKKVIDDGTLGKITHARFRNAHHAAYGRWLDSEDLAWFHDQELSGGGAFMDMGAHAVHLMRTFIGPVEKVCATIGNAAGIYPGVDDNGTALFRFKSGALGIVEASWVQTGGDSGLEVTGSEGTIYNHQELGYVIGVPGQDPVAVVKAEEKPTRVERLLRAIRGEVP</sequence>
<feature type="domain" description="GFO/IDH/MocA-like oxidoreductase" evidence="3">
    <location>
        <begin position="208"/>
        <end position="333"/>
    </location>
</feature>
<organism evidence="4">
    <name type="scientific">marine metagenome</name>
    <dbReference type="NCBI Taxonomy" id="408172"/>
    <lineage>
        <taxon>unclassified sequences</taxon>
        <taxon>metagenomes</taxon>
        <taxon>ecological metagenomes</taxon>
    </lineage>
</organism>
<evidence type="ECO:0000259" key="3">
    <source>
        <dbReference type="Pfam" id="PF22725"/>
    </source>
</evidence>
<keyword evidence="1" id="KW-0560">Oxidoreductase</keyword>
<dbReference type="Pfam" id="PF22725">
    <property type="entry name" value="GFO_IDH_MocA_C3"/>
    <property type="match status" value="1"/>
</dbReference>
<gene>
    <name evidence="4" type="ORF">METZ01_LOCUS240477</name>
</gene>